<name>A0A3S3NT79_9MAGN</name>
<keyword evidence="7" id="KW-0479">Metal-binding</keyword>
<dbReference type="GO" id="GO:0016020">
    <property type="term" value="C:membrane"/>
    <property type="evidence" value="ECO:0007669"/>
    <property type="project" value="UniProtKB-SubCell"/>
</dbReference>
<evidence type="ECO:0000256" key="6">
    <source>
        <dbReference type="ARBA" id="ARBA00022692"/>
    </source>
</evidence>
<dbReference type="FunFam" id="3.30.40.10:FF:000187">
    <property type="entry name" value="E3 ubiquitin-protein ligase ATL6"/>
    <property type="match status" value="1"/>
</dbReference>
<sequence length="247" mass="27473">MGHTESPPHLFTPLLISMLGIIATALVLTIYHLMVSKFCTPRDHATTQHFQVRDIAVGVDQEVLNSIPMQAYTHRQRALHGMDQCECTVCLGEFEEGDLVRILPHCHHVFHLQCIDEWLISHSNCPLCRSPIVAPTSQEPPVIIDSNEQEAGHLPDHSQTQGSLVISIDDDHFCSARKSLRVAVRRSSSFLSVERKPQVAFAPVRRSLSDCSYVSIKICLDHEDGLPSSRTQGVTQGVPPVQVYPSE</sequence>
<feature type="transmembrane region" description="Helical" evidence="15">
    <location>
        <begin position="14"/>
        <end position="34"/>
    </location>
</feature>
<dbReference type="Proteomes" id="UP000283530">
    <property type="component" value="Unassembled WGS sequence"/>
</dbReference>
<evidence type="ECO:0000256" key="5">
    <source>
        <dbReference type="ARBA" id="ARBA00022679"/>
    </source>
</evidence>
<evidence type="ECO:0000256" key="12">
    <source>
        <dbReference type="ARBA" id="ARBA00023136"/>
    </source>
</evidence>
<comment type="pathway">
    <text evidence="3">Protein modification; protein ubiquitination.</text>
</comment>
<evidence type="ECO:0000313" key="17">
    <source>
        <dbReference type="EMBL" id="RWR93844.1"/>
    </source>
</evidence>
<accession>A0A3S3NT79</accession>
<dbReference type="PROSITE" id="PS50089">
    <property type="entry name" value="ZF_RING_2"/>
    <property type="match status" value="1"/>
</dbReference>
<dbReference type="PANTHER" id="PTHR46913">
    <property type="entry name" value="RING-H2 FINGER PROTEIN ATL16"/>
    <property type="match status" value="1"/>
</dbReference>
<dbReference type="InterPro" id="IPR013083">
    <property type="entry name" value="Znf_RING/FYVE/PHD"/>
</dbReference>
<dbReference type="STRING" id="337451.A0A3S3NT79"/>
<evidence type="ECO:0000313" key="18">
    <source>
        <dbReference type="Proteomes" id="UP000283530"/>
    </source>
</evidence>
<evidence type="ECO:0000256" key="10">
    <source>
        <dbReference type="ARBA" id="ARBA00022833"/>
    </source>
</evidence>
<evidence type="ECO:0000256" key="3">
    <source>
        <dbReference type="ARBA" id="ARBA00004906"/>
    </source>
</evidence>
<keyword evidence="18" id="KW-1185">Reference proteome</keyword>
<evidence type="ECO:0000256" key="2">
    <source>
        <dbReference type="ARBA" id="ARBA00004167"/>
    </source>
</evidence>
<dbReference type="GO" id="GO:0016567">
    <property type="term" value="P:protein ubiquitination"/>
    <property type="evidence" value="ECO:0007669"/>
    <property type="project" value="UniProtKB-UniPathway"/>
</dbReference>
<dbReference type="InterPro" id="IPR044600">
    <property type="entry name" value="ATL1/ATL16-like"/>
</dbReference>
<comment type="subcellular location">
    <subcellularLocation>
        <location evidence="2">Membrane</location>
        <topology evidence="2">Single-pass membrane protein</topology>
    </subcellularLocation>
</comment>
<dbReference type="PANTHER" id="PTHR46913:SF1">
    <property type="entry name" value="RING-H2 FINGER PROTEIN ATL16"/>
    <property type="match status" value="1"/>
</dbReference>
<dbReference type="InterPro" id="IPR001841">
    <property type="entry name" value="Znf_RING"/>
</dbReference>
<dbReference type="Gene3D" id="3.30.40.10">
    <property type="entry name" value="Zinc/RING finger domain, C3HC4 (zinc finger)"/>
    <property type="match status" value="1"/>
</dbReference>
<dbReference type="EC" id="2.3.2.27" evidence="4"/>
<comment type="catalytic activity">
    <reaction evidence="1">
        <text>S-ubiquitinyl-[E2 ubiquitin-conjugating enzyme]-L-cysteine + [acceptor protein]-L-lysine = [E2 ubiquitin-conjugating enzyme]-L-cysteine + N(6)-ubiquitinyl-[acceptor protein]-L-lysine.</text>
        <dbReference type="EC" id="2.3.2.27"/>
    </reaction>
</comment>
<keyword evidence="11 15" id="KW-1133">Transmembrane helix</keyword>
<dbReference type="EMBL" id="QPKB01000010">
    <property type="protein sequence ID" value="RWR93844.1"/>
    <property type="molecule type" value="Genomic_DNA"/>
</dbReference>
<evidence type="ECO:0000256" key="7">
    <source>
        <dbReference type="ARBA" id="ARBA00022723"/>
    </source>
</evidence>
<evidence type="ECO:0000256" key="11">
    <source>
        <dbReference type="ARBA" id="ARBA00022989"/>
    </source>
</evidence>
<feature type="compositionally biased region" description="Low complexity" evidence="14">
    <location>
        <begin position="231"/>
        <end position="247"/>
    </location>
</feature>
<keyword evidence="12 15" id="KW-0472">Membrane</keyword>
<keyword evidence="10" id="KW-0862">Zinc</keyword>
<gene>
    <name evidence="17" type="ORF">CKAN_02312000</name>
</gene>
<reference evidence="17 18" key="1">
    <citation type="journal article" date="2019" name="Nat. Plants">
        <title>Stout camphor tree genome fills gaps in understanding of flowering plant genome evolution.</title>
        <authorList>
            <person name="Chaw S.M."/>
            <person name="Liu Y.C."/>
            <person name="Wu Y.W."/>
            <person name="Wang H.Y."/>
            <person name="Lin C.I."/>
            <person name="Wu C.S."/>
            <person name="Ke H.M."/>
            <person name="Chang L.Y."/>
            <person name="Hsu C.Y."/>
            <person name="Yang H.T."/>
            <person name="Sudianto E."/>
            <person name="Hsu M.H."/>
            <person name="Wu K.P."/>
            <person name="Wang L.N."/>
            <person name="Leebens-Mack J.H."/>
            <person name="Tsai I.J."/>
        </authorList>
    </citation>
    <scope>NUCLEOTIDE SEQUENCE [LARGE SCALE GENOMIC DNA]</scope>
    <source>
        <strain evidence="18">cv. Chaw 1501</strain>
        <tissue evidence="17">Young leaves</tissue>
    </source>
</reference>
<feature type="domain" description="RING-type" evidence="16">
    <location>
        <begin position="87"/>
        <end position="129"/>
    </location>
</feature>
<evidence type="ECO:0000256" key="1">
    <source>
        <dbReference type="ARBA" id="ARBA00000900"/>
    </source>
</evidence>
<dbReference type="GO" id="GO:0008270">
    <property type="term" value="F:zinc ion binding"/>
    <property type="evidence" value="ECO:0007669"/>
    <property type="project" value="UniProtKB-KW"/>
</dbReference>
<dbReference type="SMART" id="SM00184">
    <property type="entry name" value="RING"/>
    <property type="match status" value="1"/>
</dbReference>
<proteinExistence type="predicted"/>
<evidence type="ECO:0000256" key="13">
    <source>
        <dbReference type="PROSITE-ProRule" id="PRU00175"/>
    </source>
</evidence>
<feature type="region of interest" description="Disordered" evidence="14">
    <location>
        <begin position="227"/>
        <end position="247"/>
    </location>
</feature>
<keyword evidence="9" id="KW-0833">Ubl conjugation pathway</keyword>
<dbReference type="UniPathway" id="UPA00143"/>
<dbReference type="AlphaFoldDB" id="A0A3S3NT79"/>
<evidence type="ECO:0000256" key="15">
    <source>
        <dbReference type="SAM" id="Phobius"/>
    </source>
</evidence>
<dbReference type="CDD" id="cd16461">
    <property type="entry name" value="RING-H2_EL5-like"/>
    <property type="match status" value="1"/>
</dbReference>
<organism evidence="17 18">
    <name type="scientific">Cinnamomum micranthum f. kanehirae</name>
    <dbReference type="NCBI Taxonomy" id="337451"/>
    <lineage>
        <taxon>Eukaryota</taxon>
        <taxon>Viridiplantae</taxon>
        <taxon>Streptophyta</taxon>
        <taxon>Embryophyta</taxon>
        <taxon>Tracheophyta</taxon>
        <taxon>Spermatophyta</taxon>
        <taxon>Magnoliopsida</taxon>
        <taxon>Magnoliidae</taxon>
        <taxon>Laurales</taxon>
        <taxon>Lauraceae</taxon>
        <taxon>Cinnamomum</taxon>
    </lineage>
</organism>
<keyword evidence="6 15" id="KW-0812">Transmembrane</keyword>
<dbReference type="GO" id="GO:0061630">
    <property type="term" value="F:ubiquitin protein ligase activity"/>
    <property type="evidence" value="ECO:0007669"/>
    <property type="project" value="UniProtKB-EC"/>
</dbReference>
<comment type="caution">
    <text evidence="17">The sequence shown here is derived from an EMBL/GenBank/DDBJ whole genome shotgun (WGS) entry which is preliminary data.</text>
</comment>
<evidence type="ECO:0000256" key="14">
    <source>
        <dbReference type="SAM" id="MobiDB-lite"/>
    </source>
</evidence>
<keyword evidence="5" id="KW-0808">Transferase</keyword>
<dbReference type="OrthoDB" id="8062037at2759"/>
<evidence type="ECO:0000256" key="4">
    <source>
        <dbReference type="ARBA" id="ARBA00012483"/>
    </source>
</evidence>
<keyword evidence="8 13" id="KW-0863">Zinc-finger</keyword>
<evidence type="ECO:0000256" key="8">
    <source>
        <dbReference type="ARBA" id="ARBA00022771"/>
    </source>
</evidence>
<evidence type="ECO:0000256" key="9">
    <source>
        <dbReference type="ARBA" id="ARBA00022786"/>
    </source>
</evidence>
<evidence type="ECO:0000259" key="16">
    <source>
        <dbReference type="PROSITE" id="PS50089"/>
    </source>
</evidence>
<dbReference type="SUPFAM" id="SSF57850">
    <property type="entry name" value="RING/U-box"/>
    <property type="match status" value="1"/>
</dbReference>
<protein>
    <recommendedName>
        <fullName evidence="4">RING-type E3 ubiquitin transferase</fullName>
        <ecNumber evidence="4">2.3.2.27</ecNumber>
    </recommendedName>
</protein>
<dbReference type="Pfam" id="PF13639">
    <property type="entry name" value="zf-RING_2"/>
    <property type="match status" value="1"/>
</dbReference>